<sequence>MSRRFSSGIEVGGFATFTNVRFRDFGEGSFDKGIFVRIPFDLFGAKSRSRAAVNIRPVQRDGGQRLAVHSPLWEMARDGRAA</sequence>
<dbReference type="Pfam" id="PF06082">
    <property type="entry name" value="YjbH"/>
    <property type="match status" value="1"/>
</dbReference>
<dbReference type="RefSeq" id="WP_301590560.1">
    <property type="nucleotide sequence ID" value="NZ_JAPFQI010000009.1"/>
</dbReference>
<accession>A0ABT3NWH0</accession>
<proteinExistence type="predicted"/>
<evidence type="ECO:0000313" key="1">
    <source>
        <dbReference type="EMBL" id="MCW8086494.1"/>
    </source>
</evidence>
<name>A0ABT3NWH0_9PROT</name>
<reference evidence="1 2" key="1">
    <citation type="submission" date="2022-10" db="EMBL/GenBank/DDBJ databases">
        <title>Roseococcus glaciei nov., sp. nov., isolated from glacier.</title>
        <authorList>
            <person name="Liu Q."/>
            <person name="Xin Y.-H."/>
        </authorList>
    </citation>
    <scope>NUCLEOTIDE SEQUENCE [LARGE SCALE GENOMIC DNA]</scope>
    <source>
        <strain evidence="1 2">MDT2-1-1</strain>
    </source>
</reference>
<dbReference type="EMBL" id="JAPFQI010000009">
    <property type="protein sequence ID" value="MCW8086494.1"/>
    <property type="molecule type" value="Genomic_DNA"/>
</dbReference>
<organism evidence="1 2">
    <name type="scientific">Sabulicella glaciei</name>
    <dbReference type="NCBI Taxonomy" id="2984948"/>
    <lineage>
        <taxon>Bacteria</taxon>
        <taxon>Pseudomonadati</taxon>
        <taxon>Pseudomonadota</taxon>
        <taxon>Alphaproteobacteria</taxon>
        <taxon>Acetobacterales</taxon>
        <taxon>Acetobacteraceae</taxon>
        <taxon>Sabulicella</taxon>
    </lineage>
</organism>
<evidence type="ECO:0000313" key="2">
    <source>
        <dbReference type="Proteomes" id="UP001526430"/>
    </source>
</evidence>
<dbReference type="InterPro" id="IPR010344">
    <property type="entry name" value="YbjH"/>
</dbReference>
<comment type="caution">
    <text evidence="1">The sequence shown here is derived from an EMBL/GenBank/DDBJ whole genome shotgun (WGS) entry which is preliminary data.</text>
</comment>
<gene>
    <name evidence="1" type="ORF">OF850_12710</name>
</gene>
<dbReference type="Proteomes" id="UP001526430">
    <property type="component" value="Unassembled WGS sequence"/>
</dbReference>
<keyword evidence="2" id="KW-1185">Reference proteome</keyword>
<protein>
    <submittedName>
        <fullName evidence="1">YjbH domain-containing protein</fullName>
    </submittedName>
</protein>